<dbReference type="InterPro" id="IPR023299">
    <property type="entry name" value="ATPase_P-typ_cyto_dom_N"/>
</dbReference>
<dbReference type="FunFam" id="3.40.50.1000:FF:000018">
    <property type="entry name" value="Calcium-transporting ATPase"/>
    <property type="match status" value="1"/>
</dbReference>
<feature type="transmembrane region" description="Helical" evidence="17">
    <location>
        <begin position="419"/>
        <end position="447"/>
    </location>
</feature>
<dbReference type="InterPro" id="IPR023298">
    <property type="entry name" value="ATPase_P-typ_TM_dom_sf"/>
</dbReference>
<dbReference type="InterPro" id="IPR001757">
    <property type="entry name" value="P_typ_ATPase"/>
</dbReference>
<dbReference type="SFLD" id="SFLDG00002">
    <property type="entry name" value="C1.7:_P-type_atpase_like"/>
    <property type="match status" value="1"/>
</dbReference>
<keyword evidence="2 17" id="KW-0813">Transport</keyword>
<dbReference type="InterPro" id="IPR018303">
    <property type="entry name" value="ATPase_P-typ_P_site"/>
</dbReference>
<dbReference type="Pfam" id="PF00122">
    <property type="entry name" value="E1-E2_ATPase"/>
    <property type="match status" value="1"/>
</dbReference>
<gene>
    <name evidence="20" type="ORF">Egran_01773</name>
</gene>
<dbReference type="EMBL" id="NPHW01002936">
    <property type="protein sequence ID" value="OXV10462.1"/>
    <property type="molecule type" value="Genomic_DNA"/>
</dbReference>
<dbReference type="GO" id="GO:0016887">
    <property type="term" value="F:ATP hydrolysis activity"/>
    <property type="evidence" value="ECO:0007669"/>
    <property type="project" value="InterPro"/>
</dbReference>
<feature type="transmembrane region" description="Helical" evidence="17">
    <location>
        <begin position="935"/>
        <end position="960"/>
    </location>
</feature>
<feature type="transmembrane region" description="Helical" evidence="17">
    <location>
        <begin position="1009"/>
        <end position="1031"/>
    </location>
</feature>
<dbReference type="OrthoDB" id="3352408at2759"/>
<name>A0A232M286_9EURO</name>
<dbReference type="PANTHER" id="PTHR24093">
    <property type="entry name" value="CATION TRANSPORTING ATPASE"/>
    <property type="match status" value="1"/>
</dbReference>
<dbReference type="SMART" id="SM00831">
    <property type="entry name" value="Cation_ATPase_N"/>
    <property type="match status" value="1"/>
</dbReference>
<evidence type="ECO:0000256" key="17">
    <source>
        <dbReference type="RuleBase" id="RU361146"/>
    </source>
</evidence>
<keyword evidence="6" id="KW-0479">Metal-binding</keyword>
<dbReference type="Gene3D" id="2.70.150.10">
    <property type="entry name" value="Calcium-transporting ATPase, cytoplasmic transduction domain A"/>
    <property type="match status" value="1"/>
</dbReference>
<comment type="similarity">
    <text evidence="17">Belongs to the cation transport ATPase (P-type) (TC 3.A.3) family.</text>
</comment>
<dbReference type="GO" id="GO:0005524">
    <property type="term" value="F:ATP binding"/>
    <property type="evidence" value="ECO:0007669"/>
    <property type="project" value="UniProtKB-KW"/>
</dbReference>
<dbReference type="PRINTS" id="PR00121">
    <property type="entry name" value="NAKATPASE"/>
</dbReference>
<dbReference type="InterPro" id="IPR023214">
    <property type="entry name" value="HAD_sf"/>
</dbReference>
<keyword evidence="7 17" id="KW-0547">Nucleotide-binding</keyword>
<dbReference type="InterPro" id="IPR004014">
    <property type="entry name" value="ATPase_P-typ_cation-transptr_N"/>
</dbReference>
<evidence type="ECO:0000256" key="7">
    <source>
        <dbReference type="ARBA" id="ARBA00022741"/>
    </source>
</evidence>
<evidence type="ECO:0000256" key="10">
    <source>
        <dbReference type="ARBA" id="ARBA00022842"/>
    </source>
</evidence>
<keyword evidence="5 17" id="KW-0812">Transmembrane</keyword>
<evidence type="ECO:0000313" key="21">
    <source>
        <dbReference type="Proteomes" id="UP000243515"/>
    </source>
</evidence>
<dbReference type="SUPFAM" id="SSF81653">
    <property type="entry name" value="Calcium ATPase, transduction domain A"/>
    <property type="match status" value="1"/>
</dbReference>
<dbReference type="InterPro" id="IPR008250">
    <property type="entry name" value="ATPase_P-typ_transduc_dom_A_sf"/>
</dbReference>
<feature type="transmembrane region" description="Helical" evidence="17">
    <location>
        <begin position="378"/>
        <end position="399"/>
    </location>
</feature>
<dbReference type="Gene3D" id="3.40.50.1000">
    <property type="entry name" value="HAD superfamily/HAD-like"/>
    <property type="match status" value="1"/>
</dbReference>
<dbReference type="GO" id="GO:0005886">
    <property type="term" value="C:plasma membrane"/>
    <property type="evidence" value="ECO:0007669"/>
    <property type="project" value="TreeGrafter"/>
</dbReference>
<keyword evidence="21" id="KW-1185">Reference proteome</keyword>
<evidence type="ECO:0000256" key="5">
    <source>
        <dbReference type="ARBA" id="ARBA00022692"/>
    </source>
</evidence>
<dbReference type="EC" id="7.2.2.10" evidence="17"/>
<keyword evidence="8 17" id="KW-0106">Calcium</keyword>
<feature type="transmembrane region" description="Helical" evidence="17">
    <location>
        <begin position="172"/>
        <end position="194"/>
    </location>
</feature>
<evidence type="ECO:0000256" key="14">
    <source>
        <dbReference type="ARBA" id="ARBA00023136"/>
    </source>
</evidence>
<dbReference type="Pfam" id="PF00689">
    <property type="entry name" value="Cation_ATPase_C"/>
    <property type="match status" value="1"/>
</dbReference>
<evidence type="ECO:0000256" key="6">
    <source>
        <dbReference type="ARBA" id="ARBA00022723"/>
    </source>
</evidence>
<feature type="compositionally biased region" description="Polar residues" evidence="18">
    <location>
        <begin position="39"/>
        <end position="48"/>
    </location>
</feature>
<comment type="caution">
    <text evidence="20">The sequence shown here is derived from an EMBL/GenBank/DDBJ whole genome shotgun (WGS) entry which is preliminary data.</text>
</comment>
<dbReference type="InterPro" id="IPR006408">
    <property type="entry name" value="P-type_ATPase_IIB"/>
</dbReference>
<evidence type="ECO:0000256" key="11">
    <source>
        <dbReference type="ARBA" id="ARBA00022967"/>
    </source>
</evidence>
<keyword evidence="4 17" id="KW-0109">Calcium transport</keyword>
<dbReference type="GO" id="GO:0005388">
    <property type="term" value="F:P-type calcium transporter activity"/>
    <property type="evidence" value="ECO:0007669"/>
    <property type="project" value="UniProtKB-EC"/>
</dbReference>
<sequence length="1101" mass="121070">MGMFMVANQIPLKVRRKQTPDNSPSSQVSIMNLEENKISESNPSIRPNTTEKEKPFALSPEKLSELISTRDVSAFYDLGGLDGLESGLQTDRRSGLSVDEVRLGRYTSLRRVNHSLKETDAEHFFTEVKRRPESESRSDHFAHRKQLFGDNTLPVRKPPNILRLMWMTYNDYVLFLLTAAAVVSLGVGLFQALTTTPTPNNPPVEWVQGVAIVVAIVIIVVVGAVNDYQKQDQFRRLNQKKQDRKVKVIRSGRSREIPISDVVVGDVVHIEPGDILPADGVLIQGDHIRSDESSVTGESGLSAKYSGDDVFNALQEHKDRFNMDAFLISGTKVLEGVGTFLVTATGTNSSHGRILLSLREEPEFTPLQVKLNWLAKQIARFGGATALLLFIALFIKFLVSITHSGSDQTPAEKGQLFLRIFIIALTVLVIAVPEGLPLAVTLALAFATTKMLRDNNLVRVLKSCETVGNATTICSDKTGTLTQNKMMVVAGTIGYNSLFSDRDSASLPAIDPATAIQIEGVPTAECVQRLSGDVKSILKQSITINSSAFEDEDGSSFIGSRTESALLMFARDYLGMRQLDVERSNARIVRLYPFDGSRQCMITVVQLGTAKYRAYIKGASEVLLAKCTKVIEDPAKGLQCTEMVVGTTQYLGQIIATYAATSMRTISLVYRDFEHWPPTRLATDIEPECAFEDILQDLVFLGILAIRDPLRTGAREAVRTCQTAGVVVRMVTGDNILTAKAVAGECGILSSDDDIAMEGREFRELSQSQRDEIIPRLKVLARSSPEDKQALVVRLKEMGETVAVTGDGTNDALALTAADVGFSMGISGTEVAREASSIVLMTDDFSSIVKAIMWGRAINDAVKKFLQFQITVSITSVGLAFVSAVANSDERSVLTAVQLMWINLFQDTLAALALATDPPPRKILDRNPDPKSAPLITISMWKMIIGQSIYQLAVTLILYFRGAEILSYHTAGEKQQLQTAIFNTYVFMQIFNINRQLDGFNIFEGVFRNWLFIAISLIMIGGQILITFVGGQAFSIVTLSPAQWAYSVILGALSIAIGCIIRVIPDKIFERLIDAGSRTSLYVLNRLRLRRNPRTFLGIHV</sequence>
<keyword evidence="3" id="KW-0926">Vacuole</keyword>
<protein>
    <recommendedName>
        <fullName evidence="17">Calcium-transporting ATPase</fullName>
        <ecNumber evidence="17">7.2.2.10</ecNumber>
    </recommendedName>
</protein>
<evidence type="ECO:0000256" key="9">
    <source>
        <dbReference type="ARBA" id="ARBA00022840"/>
    </source>
</evidence>
<evidence type="ECO:0000259" key="19">
    <source>
        <dbReference type="SMART" id="SM00831"/>
    </source>
</evidence>
<evidence type="ECO:0000256" key="16">
    <source>
        <dbReference type="ARBA" id="ARBA00059328"/>
    </source>
</evidence>
<feature type="region of interest" description="Disordered" evidence="18">
    <location>
        <begin position="36"/>
        <end position="57"/>
    </location>
</feature>
<evidence type="ECO:0000256" key="13">
    <source>
        <dbReference type="ARBA" id="ARBA00023065"/>
    </source>
</evidence>
<evidence type="ECO:0000256" key="12">
    <source>
        <dbReference type="ARBA" id="ARBA00022989"/>
    </source>
</evidence>
<dbReference type="PANTHER" id="PTHR24093:SF369">
    <property type="entry name" value="CALCIUM-TRANSPORTING ATPASE"/>
    <property type="match status" value="1"/>
</dbReference>
<organism evidence="20 21">
    <name type="scientific">Elaphomyces granulatus</name>
    <dbReference type="NCBI Taxonomy" id="519963"/>
    <lineage>
        <taxon>Eukaryota</taxon>
        <taxon>Fungi</taxon>
        <taxon>Dikarya</taxon>
        <taxon>Ascomycota</taxon>
        <taxon>Pezizomycotina</taxon>
        <taxon>Eurotiomycetes</taxon>
        <taxon>Eurotiomycetidae</taxon>
        <taxon>Eurotiales</taxon>
        <taxon>Elaphomycetaceae</taxon>
        <taxon>Elaphomyces</taxon>
    </lineage>
</organism>
<dbReference type="FunFam" id="2.70.150.10:FF:000028">
    <property type="entry name" value="Calcium-transporting ATPase"/>
    <property type="match status" value="1"/>
</dbReference>
<evidence type="ECO:0000256" key="2">
    <source>
        <dbReference type="ARBA" id="ARBA00022448"/>
    </source>
</evidence>
<accession>A0A232M286</accession>
<dbReference type="NCBIfam" id="TIGR01494">
    <property type="entry name" value="ATPase_P-type"/>
    <property type="match status" value="2"/>
</dbReference>
<dbReference type="SUPFAM" id="SSF81660">
    <property type="entry name" value="Metal cation-transporting ATPase, ATP-binding domain N"/>
    <property type="match status" value="1"/>
</dbReference>
<comment type="catalytic activity">
    <reaction evidence="15 17">
        <text>Ca(2+)(in) + ATP + H2O = Ca(2+)(out) + ADP + phosphate + H(+)</text>
        <dbReference type="Rhea" id="RHEA:18105"/>
        <dbReference type="ChEBI" id="CHEBI:15377"/>
        <dbReference type="ChEBI" id="CHEBI:15378"/>
        <dbReference type="ChEBI" id="CHEBI:29108"/>
        <dbReference type="ChEBI" id="CHEBI:30616"/>
        <dbReference type="ChEBI" id="CHEBI:43474"/>
        <dbReference type="ChEBI" id="CHEBI:456216"/>
        <dbReference type="EC" id="7.2.2.10"/>
    </reaction>
</comment>
<evidence type="ECO:0000256" key="1">
    <source>
        <dbReference type="ARBA" id="ARBA00004128"/>
    </source>
</evidence>
<evidence type="ECO:0000256" key="8">
    <source>
        <dbReference type="ARBA" id="ARBA00022837"/>
    </source>
</evidence>
<dbReference type="Gene3D" id="3.40.1110.10">
    <property type="entry name" value="Calcium-transporting ATPase, cytoplasmic domain N"/>
    <property type="match status" value="1"/>
</dbReference>
<comment type="function">
    <text evidence="16">This magnesium-dependent enzyme catalyzes the hydrolysis of ATP coupled with the transport of calcium. Transports the calcium to the vacuole and participates in the control of the cytosolic free calcium.</text>
</comment>
<dbReference type="InterPro" id="IPR044492">
    <property type="entry name" value="P_typ_ATPase_HD_dom"/>
</dbReference>
<dbReference type="SFLD" id="SFLDF00027">
    <property type="entry name" value="p-type_atpase"/>
    <property type="match status" value="1"/>
</dbReference>
<evidence type="ECO:0000313" key="20">
    <source>
        <dbReference type="EMBL" id="OXV10462.1"/>
    </source>
</evidence>
<comment type="caution">
    <text evidence="17">Lacks conserved residue(s) required for the propagation of feature annotation.</text>
</comment>
<evidence type="ECO:0000256" key="3">
    <source>
        <dbReference type="ARBA" id="ARBA00022554"/>
    </source>
</evidence>
<dbReference type="InterPro" id="IPR006068">
    <property type="entry name" value="ATPase_P-typ_cation-transptr_C"/>
</dbReference>
<reference evidence="20 21" key="1">
    <citation type="journal article" date="2015" name="Environ. Microbiol.">
        <title>Metagenome sequence of Elaphomyces granulatus from sporocarp tissue reveals Ascomycota ectomycorrhizal fingerprints of genome expansion and a Proteobacteria-rich microbiome.</title>
        <authorList>
            <person name="Quandt C.A."/>
            <person name="Kohler A."/>
            <person name="Hesse C.N."/>
            <person name="Sharpton T.J."/>
            <person name="Martin F."/>
            <person name="Spatafora J.W."/>
        </authorList>
    </citation>
    <scope>NUCLEOTIDE SEQUENCE [LARGE SCALE GENOMIC DNA]</scope>
    <source>
        <strain evidence="20 21">OSC145934</strain>
    </source>
</reference>
<evidence type="ECO:0000256" key="15">
    <source>
        <dbReference type="ARBA" id="ARBA00048694"/>
    </source>
</evidence>
<dbReference type="GO" id="GO:0046872">
    <property type="term" value="F:metal ion binding"/>
    <property type="evidence" value="ECO:0007669"/>
    <property type="project" value="UniProtKB-KW"/>
</dbReference>
<comment type="subcellular location">
    <subcellularLocation>
        <location evidence="17">Membrane</location>
        <topology evidence="17">Multi-pass membrane protein</topology>
    </subcellularLocation>
    <subcellularLocation>
        <location evidence="1">Vacuole membrane</location>
        <topology evidence="1">Multi-pass membrane protein</topology>
    </subcellularLocation>
</comment>
<dbReference type="NCBIfam" id="TIGR01517">
    <property type="entry name" value="ATPase-IIB_Ca"/>
    <property type="match status" value="1"/>
</dbReference>
<dbReference type="SUPFAM" id="SSF81665">
    <property type="entry name" value="Calcium ATPase, transmembrane domain M"/>
    <property type="match status" value="1"/>
</dbReference>
<dbReference type="PROSITE" id="PS00154">
    <property type="entry name" value="ATPASE_E1_E2"/>
    <property type="match status" value="1"/>
</dbReference>
<dbReference type="SUPFAM" id="SSF56784">
    <property type="entry name" value="HAD-like"/>
    <property type="match status" value="1"/>
</dbReference>
<feature type="transmembrane region" description="Helical" evidence="17">
    <location>
        <begin position="1043"/>
        <end position="1064"/>
    </location>
</feature>
<dbReference type="SFLD" id="SFLDS00003">
    <property type="entry name" value="Haloacid_Dehalogenase"/>
    <property type="match status" value="1"/>
</dbReference>
<dbReference type="Gene3D" id="1.20.1110.10">
    <property type="entry name" value="Calcium-transporting ATPase, transmembrane domain"/>
    <property type="match status" value="1"/>
</dbReference>
<dbReference type="GO" id="GO:0005774">
    <property type="term" value="C:vacuolar membrane"/>
    <property type="evidence" value="ECO:0007669"/>
    <property type="project" value="UniProtKB-SubCell"/>
</dbReference>
<dbReference type="Pfam" id="PF13246">
    <property type="entry name" value="Cation_ATPase"/>
    <property type="match status" value="1"/>
</dbReference>
<dbReference type="AlphaFoldDB" id="A0A232M286"/>
<evidence type="ECO:0000256" key="4">
    <source>
        <dbReference type="ARBA" id="ARBA00022568"/>
    </source>
</evidence>
<evidence type="ECO:0000256" key="18">
    <source>
        <dbReference type="SAM" id="MobiDB-lite"/>
    </source>
</evidence>
<keyword evidence="9 17" id="KW-0067">ATP-binding</keyword>
<keyword evidence="13 17" id="KW-0406">Ion transport</keyword>
<keyword evidence="10" id="KW-0460">Magnesium</keyword>
<feature type="transmembrane region" description="Helical" evidence="17">
    <location>
        <begin position="206"/>
        <end position="226"/>
    </location>
</feature>
<feature type="domain" description="Cation-transporting P-type ATPase N-terminal" evidence="19">
    <location>
        <begin position="77"/>
        <end position="189"/>
    </location>
</feature>
<dbReference type="Proteomes" id="UP000243515">
    <property type="component" value="Unassembled WGS sequence"/>
</dbReference>
<keyword evidence="12 17" id="KW-1133">Transmembrane helix</keyword>
<keyword evidence="11" id="KW-1278">Translocase</keyword>
<dbReference type="Pfam" id="PF00690">
    <property type="entry name" value="Cation_ATPase_N"/>
    <property type="match status" value="1"/>
</dbReference>
<dbReference type="GO" id="GO:0006874">
    <property type="term" value="P:intracellular calcium ion homeostasis"/>
    <property type="evidence" value="ECO:0007669"/>
    <property type="project" value="TreeGrafter"/>
</dbReference>
<proteinExistence type="inferred from homology"/>
<dbReference type="InterPro" id="IPR059000">
    <property type="entry name" value="ATPase_P-type_domA"/>
</dbReference>
<dbReference type="InterPro" id="IPR036412">
    <property type="entry name" value="HAD-like_sf"/>
</dbReference>
<comment type="function">
    <text evidence="17">Catalyzes the hydrolysis of ATP coupled with the transport of calcium.</text>
</comment>
<dbReference type="PRINTS" id="PR00119">
    <property type="entry name" value="CATATPASE"/>
</dbReference>
<keyword evidence="14 17" id="KW-0472">Membrane</keyword>